<keyword evidence="4" id="KW-0677">Repeat</keyword>
<organism evidence="6 7">
    <name type="scientific">Coccomyxa subellipsoidea (strain C-169)</name>
    <name type="common">Green microalga</name>
    <dbReference type="NCBI Taxonomy" id="574566"/>
    <lineage>
        <taxon>Eukaryota</taxon>
        <taxon>Viridiplantae</taxon>
        <taxon>Chlorophyta</taxon>
        <taxon>core chlorophytes</taxon>
        <taxon>Trebouxiophyceae</taxon>
        <taxon>Trebouxiophyceae incertae sedis</taxon>
        <taxon>Coccomyxaceae</taxon>
        <taxon>Coccomyxa</taxon>
        <taxon>Coccomyxa subellipsoidea</taxon>
    </lineage>
</organism>
<protein>
    <recommendedName>
        <fullName evidence="8">RNI-like protein</fullName>
    </recommendedName>
</protein>
<sequence>MQRKKKKKTGGFKAQAERRFETVVEKLKSRDADGLWVSLDNCDLHDSSMATLTDALASNTTVTSLDLSHNSITSEGAKALFGALGAGAASDLIELDIRGNPFTSDDHKSLAHLWSARKQLTVLVGALKSAVPAVSVSPFALQANSIADDEEEEEEHICSNGKGYNSPLIMQFFQMGNDDEAKPNGVAVEPEEPEEEPELVAERLWGQVEQELEKDSGTSYVLSDALREICSAIQVEMAGLQLPMLDSTCADDFKPHTTHAFRRLHLLPAVLDRVPRPVVWPSSNGIPQAAVGSHRLAVAEMGALLVGAGAVVLDEAVAGTGITPRLVHLCFAHPANNALHAVTLKLLRAALSSKISDLWRPLLELEMGAGVSDCAAGQSAVPPLQRQLAAVGIAAADMPQGRRLPLSGFVVAVAALLQAHSRDGLASGILQERLEGDEEWRDFTEEGGALQRLLQEQEGGDLGGPRPRAEPTLDAPPACYGEDGEEAAALPNGSYMFNCRELMGMFRHMPQLSVTPRG</sequence>
<keyword evidence="2" id="KW-0343">GTPase activation</keyword>
<dbReference type="PANTHER" id="PTHR24113:SF12">
    <property type="entry name" value="RAN GTPASE-ACTIVATING PROTEIN 1"/>
    <property type="match status" value="1"/>
</dbReference>
<dbReference type="GO" id="GO:0005930">
    <property type="term" value="C:axoneme"/>
    <property type="evidence" value="ECO:0007669"/>
    <property type="project" value="UniProtKB-SubCell"/>
</dbReference>
<comment type="subcellular location">
    <subcellularLocation>
        <location evidence="1">Cytoplasm</location>
        <location evidence="1">Cytoskeleton</location>
        <location evidence="1">Cilium axoneme</location>
    </subcellularLocation>
</comment>
<dbReference type="PANTHER" id="PTHR24113">
    <property type="entry name" value="RAN GTPASE-ACTIVATING PROTEIN 1"/>
    <property type="match status" value="1"/>
</dbReference>
<dbReference type="GO" id="GO:0005634">
    <property type="term" value="C:nucleus"/>
    <property type="evidence" value="ECO:0007669"/>
    <property type="project" value="TreeGrafter"/>
</dbReference>
<keyword evidence="3" id="KW-0433">Leucine-rich repeat</keyword>
<dbReference type="Pfam" id="PF13516">
    <property type="entry name" value="LRR_6"/>
    <property type="match status" value="1"/>
</dbReference>
<dbReference type="Proteomes" id="UP000007264">
    <property type="component" value="Unassembled WGS sequence"/>
</dbReference>
<evidence type="ECO:0000256" key="3">
    <source>
        <dbReference type="ARBA" id="ARBA00022614"/>
    </source>
</evidence>
<dbReference type="GO" id="GO:0031267">
    <property type="term" value="F:small GTPase binding"/>
    <property type="evidence" value="ECO:0007669"/>
    <property type="project" value="TreeGrafter"/>
</dbReference>
<gene>
    <name evidence="6" type="ORF">COCSUDRAFT_59693</name>
</gene>
<evidence type="ECO:0000256" key="5">
    <source>
        <dbReference type="SAM" id="MobiDB-lite"/>
    </source>
</evidence>
<proteinExistence type="predicted"/>
<dbReference type="GO" id="GO:0005829">
    <property type="term" value="C:cytosol"/>
    <property type="evidence" value="ECO:0007669"/>
    <property type="project" value="TreeGrafter"/>
</dbReference>
<dbReference type="InterPro" id="IPR027038">
    <property type="entry name" value="RanGap"/>
</dbReference>
<evidence type="ECO:0008006" key="8">
    <source>
        <dbReference type="Google" id="ProtNLM"/>
    </source>
</evidence>
<dbReference type="RefSeq" id="XP_005643754.1">
    <property type="nucleotide sequence ID" value="XM_005643697.1"/>
</dbReference>
<feature type="region of interest" description="Disordered" evidence="5">
    <location>
        <begin position="457"/>
        <end position="477"/>
    </location>
</feature>
<dbReference type="STRING" id="574566.I0YLE1"/>
<dbReference type="KEGG" id="csl:COCSUDRAFT_59693"/>
<evidence type="ECO:0000256" key="1">
    <source>
        <dbReference type="ARBA" id="ARBA00004430"/>
    </source>
</evidence>
<dbReference type="EMBL" id="AGSI01000020">
    <property type="protein sequence ID" value="EIE19210.1"/>
    <property type="molecule type" value="Genomic_DNA"/>
</dbReference>
<evidence type="ECO:0000313" key="6">
    <source>
        <dbReference type="EMBL" id="EIE19210.1"/>
    </source>
</evidence>
<dbReference type="eggNOG" id="ENOG502SQ4A">
    <property type="taxonomic scope" value="Eukaryota"/>
</dbReference>
<reference evidence="6 7" key="1">
    <citation type="journal article" date="2012" name="Genome Biol.">
        <title>The genome of the polar eukaryotic microalga coccomyxa subellipsoidea reveals traits of cold adaptation.</title>
        <authorList>
            <person name="Blanc G."/>
            <person name="Agarkova I."/>
            <person name="Grimwood J."/>
            <person name="Kuo A."/>
            <person name="Brueggeman A."/>
            <person name="Dunigan D."/>
            <person name="Gurnon J."/>
            <person name="Ladunga I."/>
            <person name="Lindquist E."/>
            <person name="Lucas S."/>
            <person name="Pangilinan J."/>
            <person name="Proschold T."/>
            <person name="Salamov A."/>
            <person name="Schmutz J."/>
            <person name="Weeks D."/>
            <person name="Yamada T."/>
            <person name="Claverie J.M."/>
            <person name="Grigoriev I."/>
            <person name="Van Etten J."/>
            <person name="Lomsadze A."/>
            <person name="Borodovsky M."/>
        </authorList>
    </citation>
    <scope>NUCLEOTIDE SEQUENCE [LARGE SCALE GENOMIC DNA]</scope>
    <source>
        <strain evidence="6 7">C-169</strain>
    </source>
</reference>
<dbReference type="InterPro" id="IPR001611">
    <property type="entry name" value="Leu-rich_rpt"/>
</dbReference>
<evidence type="ECO:0000313" key="7">
    <source>
        <dbReference type="Proteomes" id="UP000007264"/>
    </source>
</evidence>
<evidence type="ECO:0000256" key="4">
    <source>
        <dbReference type="ARBA" id="ARBA00022737"/>
    </source>
</evidence>
<dbReference type="InterPro" id="IPR032675">
    <property type="entry name" value="LRR_dom_sf"/>
</dbReference>
<dbReference type="GO" id="GO:0048471">
    <property type="term" value="C:perinuclear region of cytoplasm"/>
    <property type="evidence" value="ECO:0007669"/>
    <property type="project" value="TreeGrafter"/>
</dbReference>
<comment type="caution">
    <text evidence="6">The sequence shown here is derived from an EMBL/GenBank/DDBJ whole genome shotgun (WGS) entry which is preliminary data.</text>
</comment>
<dbReference type="GO" id="GO:0006913">
    <property type="term" value="P:nucleocytoplasmic transport"/>
    <property type="evidence" value="ECO:0007669"/>
    <property type="project" value="TreeGrafter"/>
</dbReference>
<accession>I0YLE1</accession>
<name>I0YLE1_COCSC</name>
<evidence type="ECO:0000256" key="2">
    <source>
        <dbReference type="ARBA" id="ARBA00022468"/>
    </source>
</evidence>
<dbReference type="OrthoDB" id="514600at2759"/>
<dbReference type="AlphaFoldDB" id="I0YLE1"/>
<dbReference type="Gene3D" id="3.80.10.10">
    <property type="entry name" value="Ribonuclease Inhibitor"/>
    <property type="match status" value="1"/>
</dbReference>
<dbReference type="GO" id="GO:0005096">
    <property type="term" value="F:GTPase activator activity"/>
    <property type="evidence" value="ECO:0007669"/>
    <property type="project" value="UniProtKB-KW"/>
</dbReference>
<dbReference type="SUPFAM" id="SSF52047">
    <property type="entry name" value="RNI-like"/>
    <property type="match status" value="1"/>
</dbReference>
<dbReference type="GeneID" id="17037140"/>
<keyword evidence="7" id="KW-1185">Reference proteome</keyword>